<keyword evidence="1" id="KW-0472">Membrane</keyword>
<evidence type="ECO:0000256" key="1">
    <source>
        <dbReference type="SAM" id="Phobius"/>
    </source>
</evidence>
<reference evidence="2" key="1">
    <citation type="submission" date="2025-05" db="UniProtKB">
        <authorList>
            <consortium name="Ensembl"/>
        </authorList>
    </citation>
    <scope>IDENTIFICATION</scope>
</reference>
<dbReference type="AlphaFoldDB" id="A0A8D1WDY4"/>
<proteinExistence type="predicted"/>
<protein>
    <submittedName>
        <fullName evidence="2">Uncharacterized protein</fullName>
    </submittedName>
</protein>
<keyword evidence="1" id="KW-1133">Transmembrane helix</keyword>
<evidence type="ECO:0000313" key="2">
    <source>
        <dbReference type="Ensembl" id="ENSSSCP00060038194.1"/>
    </source>
</evidence>
<sequence length="166" mass="19415">MNMQVHLSFSRKGLSRYMSKSGIAGSYGSSMYRLLKYLQTVLHSGCTSLHSHQQFRRIPFLHTPSSTCYLWTLMMAILTGVKWYLIIVVICISLIIRDVEHFFMYFLAIYISSLEKCLFRSFAHFSIGLYAKKFDNLEETYSLPKLNQEEIDQLNRLITRNELTMS</sequence>
<feature type="transmembrane region" description="Helical" evidence="1">
    <location>
        <begin position="68"/>
        <end position="96"/>
    </location>
</feature>
<dbReference type="Proteomes" id="UP000694723">
    <property type="component" value="Unplaced"/>
</dbReference>
<keyword evidence="1" id="KW-0812">Transmembrane</keyword>
<dbReference type="Proteomes" id="UP000694570">
    <property type="component" value="Unplaced"/>
</dbReference>
<name>A0A8D1WDY4_PIG</name>
<dbReference type="Ensembl" id="ENSSSCT00060088255.1">
    <property type="protein sequence ID" value="ENSSSCP00060038194.1"/>
    <property type="gene ID" value="ENSSSCG00060064668.1"/>
</dbReference>
<dbReference type="Ensembl" id="ENSSSCT00030045945.1">
    <property type="protein sequence ID" value="ENSSSCP00030020681.1"/>
    <property type="gene ID" value="ENSSSCG00030033226.1"/>
</dbReference>
<organism evidence="2 3">
    <name type="scientific">Sus scrofa</name>
    <name type="common">Pig</name>
    <dbReference type="NCBI Taxonomy" id="9823"/>
    <lineage>
        <taxon>Eukaryota</taxon>
        <taxon>Metazoa</taxon>
        <taxon>Chordata</taxon>
        <taxon>Craniata</taxon>
        <taxon>Vertebrata</taxon>
        <taxon>Euteleostomi</taxon>
        <taxon>Mammalia</taxon>
        <taxon>Eutheria</taxon>
        <taxon>Laurasiatheria</taxon>
        <taxon>Artiodactyla</taxon>
        <taxon>Suina</taxon>
        <taxon>Suidae</taxon>
        <taxon>Sus</taxon>
    </lineage>
</organism>
<accession>A0A8D1WDY4</accession>
<evidence type="ECO:0000313" key="3">
    <source>
        <dbReference type="Proteomes" id="UP000694723"/>
    </source>
</evidence>